<dbReference type="RefSeq" id="WP_096331118.1">
    <property type="nucleotide sequence ID" value="NZ_FOMX01000008.1"/>
</dbReference>
<feature type="region of interest" description="Disordered" evidence="1">
    <location>
        <begin position="342"/>
        <end position="427"/>
    </location>
</feature>
<dbReference type="Gene3D" id="3.30.1380.10">
    <property type="match status" value="1"/>
</dbReference>
<organism evidence="4 5">
    <name type="scientific">Nannocystis exedens</name>
    <dbReference type="NCBI Taxonomy" id="54"/>
    <lineage>
        <taxon>Bacteria</taxon>
        <taxon>Pseudomonadati</taxon>
        <taxon>Myxococcota</taxon>
        <taxon>Polyangia</taxon>
        <taxon>Nannocystales</taxon>
        <taxon>Nannocystaceae</taxon>
        <taxon>Nannocystis</taxon>
    </lineage>
</organism>
<evidence type="ECO:0000259" key="3">
    <source>
        <dbReference type="Pfam" id="PF02557"/>
    </source>
</evidence>
<feature type="compositionally biased region" description="Pro residues" evidence="1">
    <location>
        <begin position="343"/>
        <end position="361"/>
    </location>
</feature>
<keyword evidence="5" id="KW-1185">Reference proteome</keyword>
<proteinExistence type="predicted"/>
<evidence type="ECO:0000256" key="1">
    <source>
        <dbReference type="SAM" id="MobiDB-lite"/>
    </source>
</evidence>
<dbReference type="NCBIfam" id="TIGR03901">
    <property type="entry name" value="MYXO-CTERM"/>
    <property type="match status" value="1"/>
</dbReference>
<feature type="signal peptide" evidence="2">
    <location>
        <begin position="1"/>
        <end position="23"/>
    </location>
</feature>
<dbReference type="InterPro" id="IPR009045">
    <property type="entry name" value="Zn_M74/Hedgehog-like"/>
</dbReference>
<dbReference type="PANTHER" id="PTHR34385">
    <property type="entry name" value="D-ALANYL-D-ALANINE CARBOXYPEPTIDASE"/>
    <property type="match status" value="1"/>
</dbReference>
<feature type="region of interest" description="Disordered" evidence="1">
    <location>
        <begin position="248"/>
        <end position="273"/>
    </location>
</feature>
<dbReference type="STRING" id="54.SAMN02745121_03034"/>
<feature type="region of interest" description="Disordered" evidence="1">
    <location>
        <begin position="23"/>
        <end position="53"/>
    </location>
</feature>
<name>A0A1I1XRS2_9BACT</name>
<dbReference type="PANTHER" id="PTHR34385:SF1">
    <property type="entry name" value="PEPTIDOGLYCAN L-ALANYL-D-GLUTAMATE ENDOPEPTIDASE CWLK"/>
    <property type="match status" value="1"/>
</dbReference>
<accession>A0A1I1XRS2</accession>
<dbReference type="InterPro" id="IPR003709">
    <property type="entry name" value="VanY-like_core_dom"/>
</dbReference>
<sequence length="444" mass="46035">MHEAPRMVGVALGSVMLASPAWAGPHEASEGPVELAGAPAPEHAGPHESEPDDPVYFDGSLTPTYAIDCDEHEDVGYVQGDAFTITVVTVDGKPVEVETANAYYAMQQAAAADGVGIKVVSGFRTMAEQQYLYNCYINCNCNNCNLAAKPGYSNHQSGHALDLNTGAAGVLAWLEAHGDEFGFEATVPSEDWHWEWWGGGPPTSGPCGTSDYRAEYAGQSFPLASQPPVLLIVGECVDAWIDLRNTGDATWNGDTRLAPTPRDQPSPLHDPNTWLSPTRIATAGEVAPGAVGRFEFRLCASAPGEVSQTFSLVQEGTTWFGDKPLGGGPPDDQLEVRVLAVNPAPPLPPPEPLPLPPPPGPGTTGSWTTGEGGGESDSGESSWGSSSGEDSSTGAPDASAGGSAGGTAGFAEDEGCGCRGSAPVGGWGLAALGLLARRRRRDGR</sequence>
<dbReference type="OrthoDB" id="9792074at2"/>
<dbReference type="SUPFAM" id="SSF55166">
    <property type="entry name" value="Hedgehog/DD-peptidase"/>
    <property type="match status" value="1"/>
</dbReference>
<evidence type="ECO:0000313" key="5">
    <source>
        <dbReference type="Proteomes" id="UP000199400"/>
    </source>
</evidence>
<feature type="chain" id="PRO_5011549325" evidence="2">
    <location>
        <begin position="24"/>
        <end position="444"/>
    </location>
</feature>
<keyword evidence="2" id="KW-0732">Signal</keyword>
<dbReference type="InterPro" id="IPR052179">
    <property type="entry name" value="DD-CPase-like"/>
</dbReference>
<dbReference type="InterPro" id="IPR013783">
    <property type="entry name" value="Ig-like_fold"/>
</dbReference>
<dbReference type="Proteomes" id="UP000199400">
    <property type="component" value="Unassembled WGS sequence"/>
</dbReference>
<dbReference type="CDD" id="cd14814">
    <property type="entry name" value="Peptidase_M15"/>
    <property type="match status" value="1"/>
</dbReference>
<evidence type="ECO:0000256" key="2">
    <source>
        <dbReference type="SAM" id="SignalP"/>
    </source>
</evidence>
<dbReference type="GO" id="GO:0006508">
    <property type="term" value="P:proteolysis"/>
    <property type="evidence" value="ECO:0007669"/>
    <property type="project" value="InterPro"/>
</dbReference>
<dbReference type="Gene3D" id="2.60.40.10">
    <property type="entry name" value="Immunoglobulins"/>
    <property type="match status" value="1"/>
</dbReference>
<feature type="compositionally biased region" description="Low complexity" evidence="1">
    <location>
        <begin position="379"/>
        <end position="401"/>
    </location>
</feature>
<dbReference type="InterPro" id="IPR024038">
    <property type="entry name" value="MYXO-CTERM"/>
</dbReference>
<feature type="domain" description="D-alanyl-D-alanine carboxypeptidase-like core" evidence="3">
    <location>
        <begin position="95"/>
        <end position="198"/>
    </location>
</feature>
<evidence type="ECO:0000313" key="4">
    <source>
        <dbReference type="EMBL" id="SFE10047.1"/>
    </source>
</evidence>
<gene>
    <name evidence="4" type="ORF">SAMN02745121_03034</name>
</gene>
<dbReference type="AlphaFoldDB" id="A0A1I1XRS2"/>
<reference evidence="5" key="1">
    <citation type="submission" date="2016-10" db="EMBL/GenBank/DDBJ databases">
        <authorList>
            <person name="Varghese N."/>
            <person name="Submissions S."/>
        </authorList>
    </citation>
    <scope>NUCLEOTIDE SEQUENCE [LARGE SCALE GENOMIC DNA]</scope>
    <source>
        <strain evidence="5">ATCC 25963</strain>
    </source>
</reference>
<feature type="compositionally biased region" description="Low complexity" evidence="1">
    <location>
        <begin position="34"/>
        <end position="43"/>
    </location>
</feature>
<dbReference type="GO" id="GO:0008233">
    <property type="term" value="F:peptidase activity"/>
    <property type="evidence" value="ECO:0007669"/>
    <property type="project" value="InterPro"/>
</dbReference>
<protein>
    <submittedName>
        <fullName evidence="4">MYXO-CTERM domain-containing protein</fullName>
    </submittedName>
</protein>
<dbReference type="Pfam" id="PF02557">
    <property type="entry name" value="VanY"/>
    <property type="match status" value="1"/>
</dbReference>
<dbReference type="EMBL" id="FOMX01000008">
    <property type="protein sequence ID" value="SFE10047.1"/>
    <property type="molecule type" value="Genomic_DNA"/>
</dbReference>